<dbReference type="EMBL" id="LT985188">
    <property type="protein sequence ID" value="SPD88592.1"/>
    <property type="molecule type" value="Genomic_DNA"/>
</dbReference>
<feature type="transmembrane region" description="Helical" evidence="7">
    <location>
        <begin position="197"/>
        <end position="213"/>
    </location>
</feature>
<sequence length="383" mass="39311">MRVVTALRLALLALVAVFLYAELPWAAVAAATLTVAAGVPAFPSLAALVPQVADDPERATDTLVTWEISAFVIGPALGGLLVGFGGFASGAASVLLIAAALVVLPRRVGEQRPDDQRVQLRHGLREVLAVPVVRRAVASVMALNAVIGVLGVTLLSLAMGSWRAGVTEYGWATAVHGFASLAAPALILLLRRVRPTLAAQLVVVVPLVAVALAPTWTVALPPLLLLGAGLTMVECRTTRMLQLGAPPRYLALALGVADAALIAAAMLAAMAAPALIDVFGPHVLLLVVAAACAAALGWGLRAQSARRRVADDGGFELEAEPAVEGDGRRTVVLNGQVDVALRGGLDDPSADRGQQAQPGAGATGVRSDRDEVEVARTLGLYAT</sequence>
<keyword evidence="2" id="KW-1003">Cell membrane</keyword>
<gene>
    <name evidence="8" type="ORF">MPLG2_3562</name>
</gene>
<feature type="region of interest" description="Disordered" evidence="6">
    <location>
        <begin position="344"/>
        <end position="369"/>
    </location>
</feature>
<evidence type="ECO:0000313" key="9">
    <source>
        <dbReference type="Proteomes" id="UP000238164"/>
    </source>
</evidence>
<feature type="transmembrane region" description="Helical" evidence="7">
    <location>
        <begin position="249"/>
        <end position="276"/>
    </location>
</feature>
<evidence type="ECO:0000256" key="2">
    <source>
        <dbReference type="ARBA" id="ARBA00022475"/>
    </source>
</evidence>
<evidence type="ECO:0000256" key="6">
    <source>
        <dbReference type="SAM" id="MobiDB-lite"/>
    </source>
</evidence>
<feature type="transmembrane region" description="Helical" evidence="7">
    <location>
        <begin position="169"/>
        <end position="190"/>
    </location>
</feature>
<dbReference type="Proteomes" id="UP000238164">
    <property type="component" value="Chromosome 1"/>
</dbReference>
<evidence type="ECO:0000256" key="4">
    <source>
        <dbReference type="ARBA" id="ARBA00022989"/>
    </source>
</evidence>
<dbReference type="PANTHER" id="PTHR23513:SF6">
    <property type="entry name" value="MAJOR FACILITATOR SUPERFAMILY ASSOCIATED DOMAIN-CONTAINING PROTEIN"/>
    <property type="match status" value="1"/>
</dbReference>
<dbReference type="AlphaFoldDB" id="A0A2N9JLX9"/>
<organism evidence="8 9">
    <name type="scientific">Micropruina glycogenica</name>
    <dbReference type="NCBI Taxonomy" id="75385"/>
    <lineage>
        <taxon>Bacteria</taxon>
        <taxon>Bacillati</taxon>
        <taxon>Actinomycetota</taxon>
        <taxon>Actinomycetes</taxon>
        <taxon>Propionibacteriales</taxon>
        <taxon>Nocardioidaceae</taxon>
        <taxon>Micropruina</taxon>
    </lineage>
</organism>
<reference evidence="8 9" key="1">
    <citation type="submission" date="2018-02" db="EMBL/GenBank/DDBJ databases">
        <authorList>
            <person name="Cohen D.B."/>
            <person name="Kent A.D."/>
        </authorList>
    </citation>
    <scope>NUCLEOTIDE SEQUENCE [LARGE SCALE GENOMIC DNA]</scope>
    <source>
        <strain evidence="8">1</strain>
    </source>
</reference>
<dbReference type="InterPro" id="IPR036259">
    <property type="entry name" value="MFS_trans_sf"/>
</dbReference>
<evidence type="ECO:0008006" key="10">
    <source>
        <dbReference type="Google" id="ProtNLM"/>
    </source>
</evidence>
<evidence type="ECO:0000256" key="3">
    <source>
        <dbReference type="ARBA" id="ARBA00022692"/>
    </source>
</evidence>
<feature type="transmembrane region" description="Helical" evidence="7">
    <location>
        <begin position="80"/>
        <end position="104"/>
    </location>
</feature>
<keyword evidence="9" id="KW-1185">Reference proteome</keyword>
<dbReference type="SUPFAM" id="SSF103473">
    <property type="entry name" value="MFS general substrate transporter"/>
    <property type="match status" value="1"/>
</dbReference>
<keyword evidence="4 7" id="KW-1133">Transmembrane helix</keyword>
<dbReference type="PANTHER" id="PTHR23513">
    <property type="entry name" value="INTEGRAL MEMBRANE EFFLUX PROTEIN-RELATED"/>
    <property type="match status" value="1"/>
</dbReference>
<evidence type="ECO:0000313" key="8">
    <source>
        <dbReference type="EMBL" id="SPD88592.1"/>
    </source>
</evidence>
<dbReference type="GO" id="GO:0005886">
    <property type="term" value="C:plasma membrane"/>
    <property type="evidence" value="ECO:0007669"/>
    <property type="project" value="UniProtKB-SubCell"/>
</dbReference>
<keyword evidence="3 7" id="KW-0812">Transmembrane</keyword>
<evidence type="ECO:0000256" key="5">
    <source>
        <dbReference type="ARBA" id="ARBA00023136"/>
    </source>
</evidence>
<dbReference type="Gene3D" id="1.20.1250.20">
    <property type="entry name" value="MFS general substrate transporter like domains"/>
    <property type="match status" value="1"/>
</dbReference>
<proteinExistence type="predicted"/>
<evidence type="ECO:0000256" key="1">
    <source>
        <dbReference type="ARBA" id="ARBA00004651"/>
    </source>
</evidence>
<feature type="transmembrane region" description="Helical" evidence="7">
    <location>
        <begin position="282"/>
        <end position="300"/>
    </location>
</feature>
<evidence type="ECO:0000256" key="7">
    <source>
        <dbReference type="SAM" id="Phobius"/>
    </source>
</evidence>
<accession>A0A2N9JLX9</accession>
<keyword evidence="5 7" id="KW-0472">Membrane</keyword>
<name>A0A2N9JLX9_9ACTN</name>
<protein>
    <recommendedName>
        <fullName evidence="10">MFS transporter</fullName>
    </recommendedName>
</protein>
<comment type="subcellular location">
    <subcellularLocation>
        <location evidence="1">Cell membrane</location>
        <topology evidence="1">Multi-pass membrane protein</topology>
    </subcellularLocation>
</comment>
<dbReference type="KEGG" id="mgg:MPLG2_3562"/>
<feature type="transmembrane region" description="Helical" evidence="7">
    <location>
        <begin position="136"/>
        <end position="157"/>
    </location>
</feature>